<dbReference type="Pfam" id="PF13715">
    <property type="entry name" value="CarbopepD_reg_2"/>
    <property type="match status" value="1"/>
</dbReference>
<comment type="subcellular location">
    <subcellularLocation>
        <location evidence="1">Cell outer membrane</location>
    </subcellularLocation>
</comment>
<keyword evidence="6" id="KW-0675">Receptor</keyword>
<evidence type="ECO:0000313" key="6">
    <source>
        <dbReference type="EMBL" id="UTD15096.1"/>
    </source>
</evidence>
<keyword evidence="4" id="KW-0732">Signal</keyword>
<dbReference type="PANTHER" id="PTHR40980">
    <property type="entry name" value="PLUG DOMAIN-CONTAINING PROTEIN"/>
    <property type="match status" value="1"/>
</dbReference>
<proteinExistence type="predicted"/>
<feature type="chain" id="PRO_5042044481" evidence="4">
    <location>
        <begin position="20"/>
        <end position="791"/>
    </location>
</feature>
<evidence type="ECO:0000313" key="7">
    <source>
        <dbReference type="Proteomes" id="UP001056837"/>
    </source>
</evidence>
<keyword evidence="3" id="KW-0998">Cell outer membrane</keyword>
<dbReference type="RefSeq" id="WP_253680814.1">
    <property type="nucleotide sequence ID" value="NZ_CP050861.1"/>
</dbReference>
<name>A0AAE9MMI3_9FLAO</name>
<keyword evidence="2" id="KW-0472">Membrane</keyword>
<dbReference type="Gene3D" id="2.60.40.1120">
    <property type="entry name" value="Carboxypeptidase-like, regulatory domain"/>
    <property type="match status" value="1"/>
</dbReference>
<accession>A0AAE9MMI3</accession>
<feature type="signal peptide" evidence="4">
    <location>
        <begin position="1"/>
        <end position="19"/>
    </location>
</feature>
<reference evidence="6" key="1">
    <citation type="submission" date="2020-04" db="EMBL/GenBank/DDBJ databases">
        <title>Tenacibaculum mesophilum bac2.</title>
        <authorList>
            <person name="Li M."/>
        </authorList>
    </citation>
    <scope>NUCLEOTIDE SEQUENCE</scope>
    <source>
        <strain evidence="6">Bac2</strain>
    </source>
</reference>
<dbReference type="EMBL" id="CP050861">
    <property type="protein sequence ID" value="UTD15096.1"/>
    <property type="molecule type" value="Genomic_DNA"/>
</dbReference>
<dbReference type="GO" id="GO:0009279">
    <property type="term" value="C:cell outer membrane"/>
    <property type="evidence" value="ECO:0007669"/>
    <property type="project" value="UniProtKB-SubCell"/>
</dbReference>
<dbReference type="PANTHER" id="PTHR40980:SF4">
    <property type="entry name" value="TONB-DEPENDENT RECEPTOR-LIKE BETA-BARREL DOMAIN-CONTAINING PROTEIN"/>
    <property type="match status" value="1"/>
</dbReference>
<protein>
    <submittedName>
        <fullName evidence="6">TonB-dependent receptor</fullName>
    </submittedName>
</protein>
<evidence type="ECO:0000256" key="1">
    <source>
        <dbReference type="ARBA" id="ARBA00004442"/>
    </source>
</evidence>
<dbReference type="Pfam" id="PF14905">
    <property type="entry name" value="OMP_b-brl_3"/>
    <property type="match status" value="1"/>
</dbReference>
<dbReference type="SUPFAM" id="SSF49464">
    <property type="entry name" value="Carboxypeptidase regulatory domain-like"/>
    <property type="match status" value="1"/>
</dbReference>
<feature type="domain" description="Outer membrane protein beta-barrel" evidence="5">
    <location>
        <begin position="366"/>
        <end position="767"/>
    </location>
</feature>
<gene>
    <name evidence="6" type="ORF">HER15_06260</name>
</gene>
<sequence>MKKQVLNMILLLMCTNILSQITYNGVVVDTEKQPISLANVILYDSINNKLIDGVTTDDRGEFRLKVKEKTSFFIEISFLGFKTKKINVTTNDLGNIVLEEDTSLLKEVIITSKKQTLVRKNDRLVFNIDKTVAQELGSAVEVLRVTPNIVIRDDQLTMLGKSFVRVMVNSKMLPLTGDDLRGYLASINSSDIVRVEVITVPPSEFEAEGNGGVINIVLKKEKKDFWSAVARMSSTQRTLFSYGRSLALNYKKKNTYLTVNISNGLYLKRNIFRNNNFFSNETWRGNGPSEYEDEYLNYRLSFTQTLTEKWELGLGYSGTNSDIISSTGNKDLIYDLKDELKYSLLSDGVSNKDAKSHALNFYNTIKLDSLGKKISLDVDYYKSTSFKEGENKGERREQNTITPTFSNNTSIDYDFENISGKIDVSLPYNSIDIKLGGKVSFSQTNNDFKFYDSFNGTPVLDENQSNVFNYDEHIYAAYVSGTKKISEKFSAKAGLRLESTVTKSYSKSNNQSNENKYTKFFPTLYLTYKLKGEQSLSFNVSRRLNRPRFESLDPFKIVVNPFKTIQGNPFLQPSFITNTELIFNSKKNELKVYSQKITEGYEQISELDPVSKVVNYTYYNHLDIENYGITDTYIFDKLKWLTSYNTIDIGYSKMSSSIPETIREQEGFNAFVQTQNYIKLNSKKTLSLGVNYYHVFAAKQNVSRHGGYGPLDLSLRLKLLKGDLNLVMYANDVLKTSVTTVTGYYNNVKTTYNNYYDSRSLSFIVRYTFGNKNIRTKRDRSGNRDIQNRAQ</sequence>
<dbReference type="AlphaFoldDB" id="A0AAE9MMI3"/>
<dbReference type="InterPro" id="IPR041700">
    <property type="entry name" value="OMP_b-brl_3"/>
</dbReference>
<evidence type="ECO:0000259" key="5">
    <source>
        <dbReference type="Pfam" id="PF14905"/>
    </source>
</evidence>
<dbReference type="InterPro" id="IPR036942">
    <property type="entry name" value="Beta-barrel_TonB_sf"/>
</dbReference>
<dbReference type="SUPFAM" id="SSF56935">
    <property type="entry name" value="Porins"/>
    <property type="match status" value="1"/>
</dbReference>
<evidence type="ECO:0000256" key="4">
    <source>
        <dbReference type="SAM" id="SignalP"/>
    </source>
</evidence>
<evidence type="ECO:0000256" key="3">
    <source>
        <dbReference type="ARBA" id="ARBA00023237"/>
    </source>
</evidence>
<dbReference type="Proteomes" id="UP001056837">
    <property type="component" value="Chromosome"/>
</dbReference>
<dbReference type="InterPro" id="IPR008969">
    <property type="entry name" value="CarboxyPept-like_regulatory"/>
</dbReference>
<organism evidence="6 7">
    <name type="scientific">Tenacibaculum mesophilum</name>
    <dbReference type="NCBI Taxonomy" id="104268"/>
    <lineage>
        <taxon>Bacteria</taxon>
        <taxon>Pseudomonadati</taxon>
        <taxon>Bacteroidota</taxon>
        <taxon>Flavobacteriia</taxon>
        <taxon>Flavobacteriales</taxon>
        <taxon>Flavobacteriaceae</taxon>
        <taxon>Tenacibaculum</taxon>
    </lineage>
</organism>
<evidence type="ECO:0000256" key="2">
    <source>
        <dbReference type="ARBA" id="ARBA00023136"/>
    </source>
</evidence>
<dbReference type="Gene3D" id="2.40.170.20">
    <property type="entry name" value="TonB-dependent receptor, beta-barrel domain"/>
    <property type="match status" value="1"/>
</dbReference>